<protein>
    <recommendedName>
        <fullName evidence="8">Tyrosine--tRNA ligase</fullName>
        <ecNumber evidence="8">6.1.1.1</ecNumber>
    </recommendedName>
    <alternativeName>
        <fullName evidence="8">Tyrosyl-tRNA synthetase</fullName>
        <shortName evidence="8">TyrRS</shortName>
    </alternativeName>
</protein>
<keyword evidence="3 8" id="KW-0067">ATP-binding</keyword>
<organism evidence="11 12">
    <name type="scientific">Cryobacterium melibiosiphilum</name>
    <dbReference type="NCBI Taxonomy" id="995039"/>
    <lineage>
        <taxon>Bacteria</taxon>
        <taxon>Bacillati</taxon>
        <taxon>Actinomycetota</taxon>
        <taxon>Actinomycetes</taxon>
        <taxon>Micrococcales</taxon>
        <taxon>Microbacteriaceae</taxon>
        <taxon>Cryobacterium</taxon>
    </lineage>
</organism>
<dbReference type="GO" id="GO:0005524">
    <property type="term" value="F:ATP binding"/>
    <property type="evidence" value="ECO:0007669"/>
    <property type="project" value="UniProtKB-UniRule"/>
</dbReference>
<comment type="catalytic activity">
    <reaction evidence="7 8">
        <text>tRNA(Tyr) + L-tyrosine + ATP = L-tyrosyl-tRNA(Tyr) + AMP + diphosphate + H(+)</text>
        <dbReference type="Rhea" id="RHEA:10220"/>
        <dbReference type="Rhea" id="RHEA-COMP:9706"/>
        <dbReference type="Rhea" id="RHEA-COMP:9707"/>
        <dbReference type="ChEBI" id="CHEBI:15378"/>
        <dbReference type="ChEBI" id="CHEBI:30616"/>
        <dbReference type="ChEBI" id="CHEBI:33019"/>
        <dbReference type="ChEBI" id="CHEBI:58315"/>
        <dbReference type="ChEBI" id="CHEBI:78442"/>
        <dbReference type="ChEBI" id="CHEBI:78536"/>
        <dbReference type="ChEBI" id="CHEBI:456215"/>
        <dbReference type="EC" id="6.1.1.1"/>
    </reaction>
</comment>
<dbReference type="InterPro" id="IPR002307">
    <property type="entry name" value="Tyr-tRNA-ligase"/>
</dbReference>
<dbReference type="Gene3D" id="3.40.50.620">
    <property type="entry name" value="HUPs"/>
    <property type="match status" value="1"/>
</dbReference>
<dbReference type="InterPro" id="IPR002305">
    <property type="entry name" value="aa-tRNA-synth_Ic"/>
</dbReference>
<dbReference type="Pfam" id="PF00579">
    <property type="entry name" value="tRNA-synt_1b"/>
    <property type="match status" value="1"/>
</dbReference>
<dbReference type="Gene3D" id="3.10.290.10">
    <property type="entry name" value="RNA-binding S4 domain"/>
    <property type="match status" value="1"/>
</dbReference>
<dbReference type="InterPro" id="IPR054608">
    <property type="entry name" value="SYY-like_C"/>
</dbReference>
<evidence type="ECO:0000256" key="1">
    <source>
        <dbReference type="ARBA" id="ARBA00022598"/>
    </source>
</evidence>
<keyword evidence="5 8" id="KW-0648">Protein biosynthesis</keyword>
<evidence type="ECO:0000256" key="6">
    <source>
        <dbReference type="ARBA" id="ARBA00023146"/>
    </source>
</evidence>
<feature type="binding site" evidence="8">
    <location>
        <position position="189"/>
    </location>
    <ligand>
        <name>L-tyrosine</name>
        <dbReference type="ChEBI" id="CHEBI:58315"/>
    </ligand>
</feature>
<accession>A0A3A5MPK9</accession>
<dbReference type="SUPFAM" id="SSF55174">
    <property type="entry name" value="Alpha-L RNA-binding motif"/>
    <property type="match status" value="1"/>
</dbReference>
<feature type="binding site" evidence="8">
    <location>
        <position position="248"/>
    </location>
    <ligand>
        <name>ATP</name>
        <dbReference type="ChEBI" id="CHEBI:30616"/>
    </ligand>
</feature>
<keyword evidence="2 8" id="KW-0547">Nucleotide-binding</keyword>
<comment type="subunit">
    <text evidence="8">Homodimer.</text>
</comment>
<dbReference type="InterPro" id="IPR001412">
    <property type="entry name" value="aa-tRNA-synth_I_CS"/>
</dbReference>
<evidence type="ECO:0000256" key="2">
    <source>
        <dbReference type="ARBA" id="ARBA00022741"/>
    </source>
</evidence>
<dbReference type="InterPro" id="IPR024107">
    <property type="entry name" value="Tyr-tRNA-ligase_bac_1"/>
</dbReference>
<dbReference type="AlphaFoldDB" id="A0A3A5MPK9"/>
<keyword evidence="6 8" id="KW-0030">Aminoacyl-tRNA synthetase</keyword>
<feature type="short sequence motif" description="'KMSKS' region" evidence="8">
    <location>
        <begin position="245"/>
        <end position="249"/>
    </location>
</feature>
<feature type="binding site" evidence="8">
    <location>
        <position position="50"/>
    </location>
    <ligand>
        <name>L-tyrosine</name>
        <dbReference type="ChEBI" id="CHEBI:58315"/>
    </ligand>
</feature>
<dbReference type="FunFam" id="1.10.240.10:FF:000001">
    <property type="entry name" value="Tyrosine--tRNA ligase"/>
    <property type="match status" value="1"/>
</dbReference>
<dbReference type="InterPro" id="IPR024088">
    <property type="entry name" value="Tyr-tRNA-ligase_bac-type"/>
</dbReference>
<gene>
    <name evidence="8" type="primary">tyrS</name>
    <name evidence="11" type="ORF">D6T64_00805</name>
</gene>
<sequence>MSDPAILSQQSNDSSFDDVWEEIVWRGLVHVSTDAAELKELLAGPPITYYCGFDPTAPSLHLGNLVQILLMRRLQLAGHHPLGLVGGSTGLIGDPRPTAERTLTPADTVAEWVGYLQAQVSRFLSAEGDNAVTMVNNLDWTAPLSAIDFLREIGKYFRVGTMLKKDAVSARLNSDAGISYTEFSYQILQGLDYLELHRTYNCMLQTGGSDQWGNLTSGTDLVRRAEGDTVHAIGTPLITNSDGTKFGKSEGNAIWLDPKLTSPYAFYQFWVNTDDADVIFRLQVFTFLSRVEIERLADLVATEPFRREAQRTLAYEVTSLVHGVPATDAAIHAAEALFGQGDLADLDPSTLEAALRELPNTTTTPNAAIIQLLVDTGLTTSLGEARRAVKQGGVYLNNAKVTSEDATIEGSTLAGGVAVLRRGKKTLAGVFVQ</sequence>
<dbReference type="PANTHER" id="PTHR11766:SF0">
    <property type="entry name" value="TYROSINE--TRNA LIGASE, MITOCHONDRIAL"/>
    <property type="match status" value="1"/>
</dbReference>
<dbReference type="GO" id="GO:0006437">
    <property type="term" value="P:tyrosyl-tRNA aminoacylation"/>
    <property type="evidence" value="ECO:0007669"/>
    <property type="project" value="UniProtKB-UniRule"/>
</dbReference>
<feature type="binding site" evidence="8">
    <location>
        <position position="185"/>
    </location>
    <ligand>
        <name>L-tyrosine</name>
        <dbReference type="ChEBI" id="CHEBI:58315"/>
    </ligand>
</feature>
<keyword evidence="12" id="KW-1185">Reference proteome</keyword>
<dbReference type="EC" id="6.1.1.1" evidence="8"/>
<dbReference type="NCBIfam" id="TIGR00234">
    <property type="entry name" value="tyrS"/>
    <property type="match status" value="1"/>
</dbReference>
<reference evidence="11 12" key="1">
    <citation type="submission" date="2018-09" db="EMBL/GenBank/DDBJ databases">
        <title>Novel species of Cryobacterium.</title>
        <authorList>
            <person name="Liu Q."/>
            <person name="Xin Y.-H."/>
        </authorList>
    </citation>
    <scope>NUCLEOTIDE SEQUENCE [LARGE SCALE GENOMIC DNA]</scope>
    <source>
        <strain evidence="11 12">Hh39</strain>
    </source>
</reference>
<evidence type="ECO:0000256" key="9">
    <source>
        <dbReference type="PROSITE-ProRule" id="PRU00182"/>
    </source>
</evidence>
<dbReference type="GO" id="GO:0003723">
    <property type="term" value="F:RNA binding"/>
    <property type="evidence" value="ECO:0007669"/>
    <property type="project" value="UniProtKB-KW"/>
</dbReference>
<evidence type="ECO:0000259" key="10">
    <source>
        <dbReference type="Pfam" id="PF22421"/>
    </source>
</evidence>
<dbReference type="GO" id="GO:0004831">
    <property type="term" value="F:tyrosine-tRNA ligase activity"/>
    <property type="evidence" value="ECO:0007669"/>
    <property type="project" value="UniProtKB-UniRule"/>
</dbReference>
<dbReference type="PRINTS" id="PR01040">
    <property type="entry name" value="TRNASYNTHTYR"/>
</dbReference>
<comment type="function">
    <text evidence="8">Catalyzes the attachment of tyrosine to tRNA(Tyr) in a two-step reaction: tyrosine is first activated by ATP to form Tyr-AMP and then transferred to the acceptor end of tRNA(Tyr).</text>
</comment>
<feature type="short sequence motif" description="'HIGH' region" evidence="8">
    <location>
        <begin position="55"/>
        <end position="64"/>
    </location>
</feature>
<dbReference type="HAMAP" id="MF_02006">
    <property type="entry name" value="Tyr_tRNA_synth_type1"/>
    <property type="match status" value="1"/>
</dbReference>
<evidence type="ECO:0000313" key="11">
    <source>
        <dbReference type="EMBL" id="RJT92027.1"/>
    </source>
</evidence>
<dbReference type="CDD" id="cd00165">
    <property type="entry name" value="S4"/>
    <property type="match status" value="1"/>
</dbReference>
<dbReference type="GO" id="GO:0005829">
    <property type="term" value="C:cytosol"/>
    <property type="evidence" value="ECO:0007669"/>
    <property type="project" value="TreeGrafter"/>
</dbReference>
<proteinExistence type="inferred from homology"/>
<dbReference type="PANTHER" id="PTHR11766">
    <property type="entry name" value="TYROSYL-TRNA SYNTHETASE"/>
    <property type="match status" value="1"/>
</dbReference>
<dbReference type="Pfam" id="PF22421">
    <property type="entry name" value="SYY_C-terminal"/>
    <property type="match status" value="1"/>
</dbReference>
<dbReference type="InterPro" id="IPR014729">
    <property type="entry name" value="Rossmann-like_a/b/a_fold"/>
</dbReference>
<evidence type="ECO:0000256" key="3">
    <source>
        <dbReference type="ARBA" id="ARBA00022840"/>
    </source>
</evidence>
<evidence type="ECO:0000256" key="7">
    <source>
        <dbReference type="ARBA" id="ARBA00048248"/>
    </source>
</evidence>
<dbReference type="OrthoDB" id="9804243at2"/>
<dbReference type="CDD" id="cd00805">
    <property type="entry name" value="TyrRS_core"/>
    <property type="match status" value="1"/>
</dbReference>
<dbReference type="Proteomes" id="UP000272015">
    <property type="component" value="Unassembled WGS sequence"/>
</dbReference>
<dbReference type="PROSITE" id="PS00178">
    <property type="entry name" value="AA_TRNA_LIGASE_I"/>
    <property type="match status" value="1"/>
</dbReference>
<comment type="caution">
    <text evidence="11">The sequence shown here is derived from an EMBL/GenBank/DDBJ whole genome shotgun (WGS) entry which is preliminary data.</text>
</comment>
<comment type="subcellular location">
    <subcellularLocation>
        <location evidence="8">Cytoplasm</location>
    </subcellularLocation>
</comment>
<evidence type="ECO:0000313" key="12">
    <source>
        <dbReference type="Proteomes" id="UP000272015"/>
    </source>
</evidence>
<dbReference type="SUPFAM" id="SSF52374">
    <property type="entry name" value="Nucleotidylyl transferase"/>
    <property type="match status" value="1"/>
</dbReference>
<feature type="domain" description="Tyrosine--tRNA ligase SYY-like C-terminal" evidence="10">
    <location>
        <begin position="352"/>
        <end position="426"/>
    </location>
</feature>
<dbReference type="Gene3D" id="1.10.240.10">
    <property type="entry name" value="Tyrosyl-Transfer RNA Synthetase"/>
    <property type="match status" value="1"/>
</dbReference>
<dbReference type="InterPro" id="IPR036986">
    <property type="entry name" value="S4_RNA-bd_sf"/>
</dbReference>
<evidence type="ECO:0000256" key="8">
    <source>
        <dbReference type="HAMAP-Rule" id="MF_02006"/>
    </source>
</evidence>
<keyword evidence="8" id="KW-0963">Cytoplasm</keyword>
<dbReference type="EMBL" id="QZVS01000034">
    <property type="protein sequence ID" value="RJT92027.1"/>
    <property type="molecule type" value="Genomic_DNA"/>
</dbReference>
<dbReference type="RefSeq" id="WP_119970513.1">
    <property type="nucleotide sequence ID" value="NZ_JBHSQA010000003.1"/>
</dbReference>
<evidence type="ECO:0000256" key="5">
    <source>
        <dbReference type="ARBA" id="ARBA00022917"/>
    </source>
</evidence>
<keyword evidence="4 9" id="KW-0694">RNA-binding</keyword>
<comment type="similarity">
    <text evidence="8">Belongs to the class-I aminoacyl-tRNA synthetase family. TyrS type 1 subfamily.</text>
</comment>
<keyword evidence="1 8" id="KW-0436">Ligase</keyword>
<dbReference type="PROSITE" id="PS50889">
    <property type="entry name" value="S4"/>
    <property type="match status" value="1"/>
</dbReference>
<evidence type="ECO:0000256" key="4">
    <source>
        <dbReference type="ARBA" id="ARBA00022884"/>
    </source>
</evidence>
<name>A0A3A5MPK9_9MICO</name>